<evidence type="ECO:0000256" key="3">
    <source>
        <dbReference type="ARBA" id="ARBA00023110"/>
    </source>
</evidence>
<dbReference type="EMBL" id="BSOS01000079">
    <property type="protein sequence ID" value="GLR68166.1"/>
    <property type="molecule type" value="Genomic_DNA"/>
</dbReference>
<dbReference type="Gene3D" id="3.10.50.40">
    <property type="match status" value="1"/>
</dbReference>
<evidence type="ECO:0000313" key="8">
    <source>
        <dbReference type="EMBL" id="GLR68166.1"/>
    </source>
</evidence>
<keyword evidence="4 5" id="KW-0413">Isomerase</keyword>
<comment type="similarity">
    <text evidence="2 6">Belongs to the FKBP-type PPIase family.</text>
</comment>
<reference evidence="9" key="1">
    <citation type="journal article" date="2019" name="Int. J. Syst. Evol. Microbiol.">
        <title>The Global Catalogue of Microorganisms (GCM) 10K type strain sequencing project: providing services to taxonomists for standard genome sequencing and annotation.</title>
        <authorList>
            <consortium name="The Broad Institute Genomics Platform"/>
            <consortium name="The Broad Institute Genome Sequencing Center for Infectious Disease"/>
            <person name="Wu L."/>
            <person name="Ma J."/>
        </authorList>
    </citation>
    <scope>NUCLEOTIDE SEQUENCE [LARGE SCALE GENOMIC DNA]</scope>
    <source>
        <strain evidence="9">NBRC 112502</strain>
    </source>
</reference>
<comment type="catalytic activity">
    <reaction evidence="1 5 6">
        <text>[protein]-peptidylproline (omega=180) = [protein]-peptidylproline (omega=0)</text>
        <dbReference type="Rhea" id="RHEA:16237"/>
        <dbReference type="Rhea" id="RHEA-COMP:10747"/>
        <dbReference type="Rhea" id="RHEA-COMP:10748"/>
        <dbReference type="ChEBI" id="CHEBI:83833"/>
        <dbReference type="ChEBI" id="CHEBI:83834"/>
        <dbReference type="EC" id="5.2.1.8"/>
    </reaction>
</comment>
<sequence length="121" mass="12757">MSESNIVTLPSGIKIQDHVVGTGESPAKGQMVTVHYTGWLDEGGAKGKKFDSSRDRGQPFSFKLGVGQVISGWDIGVSTMQVGGQRTLILPAEHGYGQRGAGGLIPPGATLIFDVELISFK</sequence>
<evidence type="ECO:0000256" key="1">
    <source>
        <dbReference type="ARBA" id="ARBA00000971"/>
    </source>
</evidence>
<feature type="domain" description="PPIase FKBP-type" evidence="7">
    <location>
        <begin position="29"/>
        <end position="121"/>
    </location>
</feature>
<proteinExistence type="inferred from homology"/>
<dbReference type="PANTHER" id="PTHR43811">
    <property type="entry name" value="FKBP-TYPE PEPTIDYL-PROLYL CIS-TRANS ISOMERASE FKPA"/>
    <property type="match status" value="1"/>
</dbReference>
<organism evidence="8 9">
    <name type="scientific">Acidocella aquatica</name>
    <dbReference type="NCBI Taxonomy" id="1922313"/>
    <lineage>
        <taxon>Bacteria</taxon>
        <taxon>Pseudomonadati</taxon>
        <taxon>Pseudomonadota</taxon>
        <taxon>Alphaproteobacteria</taxon>
        <taxon>Acetobacterales</taxon>
        <taxon>Acidocellaceae</taxon>
        <taxon>Acidocella</taxon>
    </lineage>
</organism>
<evidence type="ECO:0000256" key="6">
    <source>
        <dbReference type="RuleBase" id="RU003915"/>
    </source>
</evidence>
<dbReference type="SUPFAM" id="SSF54534">
    <property type="entry name" value="FKBP-like"/>
    <property type="match status" value="1"/>
</dbReference>
<dbReference type="PANTHER" id="PTHR43811:SF19">
    <property type="entry name" value="39 KDA FK506-BINDING NUCLEAR PROTEIN"/>
    <property type="match status" value="1"/>
</dbReference>
<protein>
    <recommendedName>
        <fullName evidence="6">Peptidyl-prolyl cis-trans isomerase</fullName>
        <ecNumber evidence="6">5.2.1.8</ecNumber>
    </recommendedName>
</protein>
<evidence type="ECO:0000259" key="7">
    <source>
        <dbReference type="PROSITE" id="PS50059"/>
    </source>
</evidence>
<dbReference type="InterPro" id="IPR001179">
    <property type="entry name" value="PPIase_FKBP_dom"/>
</dbReference>
<dbReference type="EC" id="5.2.1.8" evidence="6"/>
<gene>
    <name evidence="8" type="ORF">GCM10010909_28470</name>
</gene>
<accession>A0ABQ6A6V8</accession>
<keyword evidence="9" id="KW-1185">Reference proteome</keyword>
<dbReference type="Pfam" id="PF00254">
    <property type="entry name" value="FKBP_C"/>
    <property type="match status" value="1"/>
</dbReference>
<dbReference type="InterPro" id="IPR046357">
    <property type="entry name" value="PPIase_dom_sf"/>
</dbReference>
<comment type="caution">
    <text evidence="8">The sequence shown here is derived from an EMBL/GenBank/DDBJ whole genome shotgun (WGS) entry which is preliminary data.</text>
</comment>
<evidence type="ECO:0000313" key="9">
    <source>
        <dbReference type="Proteomes" id="UP001156641"/>
    </source>
</evidence>
<keyword evidence="3 5" id="KW-0697">Rotamase</keyword>
<dbReference type="PROSITE" id="PS50059">
    <property type="entry name" value="FKBP_PPIASE"/>
    <property type="match status" value="1"/>
</dbReference>
<evidence type="ECO:0000256" key="5">
    <source>
        <dbReference type="PROSITE-ProRule" id="PRU00277"/>
    </source>
</evidence>
<dbReference type="Proteomes" id="UP001156641">
    <property type="component" value="Unassembled WGS sequence"/>
</dbReference>
<evidence type="ECO:0000256" key="4">
    <source>
        <dbReference type="ARBA" id="ARBA00023235"/>
    </source>
</evidence>
<name>A0ABQ6A6V8_9PROT</name>
<evidence type="ECO:0000256" key="2">
    <source>
        <dbReference type="ARBA" id="ARBA00006577"/>
    </source>
</evidence>
<dbReference type="RefSeq" id="WP_284259009.1">
    <property type="nucleotide sequence ID" value="NZ_BSOS01000079.1"/>
</dbReference>